<dbReference type="PROSITE" id="PS51708">
    <property type="entry name" value="CHAD"/>
    <property type="match status" value="1"/>
</dbReference>
<dbReference type="InterPro" id="IPR007899">
    <property type="entry name" value="CHAD_dom"/>
</dbReference>
<protein>
    <recommendedName>
        <fullName evidence="1">CHAD domain-containing protein</fullName>
    </recommendedName>
</protein>
<organism evidence="2 3">
    <name type="scientific">Mesotoga infera</name>
    <dbReference type="NCBI Taxonomy" id="1236046"/>
    <lineage>
        <taxon>Bacteria</taxon>
        <taxon>Thermotogati</taxon>
        <taxon>Thermotogota</taxon>
        <taxon>Thermotogae</taxon>
        <taxon>Kosmotogales</taxon>
        <taxon>Kosmotogaceae</taxon>
        <taxon>Mesotoga</taxon>
    </lineage>
</organism>
<dbReference type="SMART" id="SM00880">
    <property type="entry name" value="CHAD"/>
    <property type="match status" value="1"/>
</dbReference>
<reference evidence="2 3" key="1">
    <citation type="submission" date="2017-01" db="EMBL/GenBank/DDBJ databases">
        <authorList>
            <person name="Erauso G."/>
        </authorList>
    </citation>
    <scope>NUCLEOTIDE SEQUENCE [LARGE SCALE GENOMIC DNA]</scope>
    <source>
        <strain evidence="2">MESINF1</strain>
    </source>
</reference>
<gene>
    <name evidence="2" type="ORF">MESINF_1698</name>
</gene>
<dbReference type="Proteomes" id="UP000250796">
    <property type="component" value="Chromosome MESINF"/>
</dbReference>
<evidence type="ECO:0000313" key="2">
    <source>
        <dbReference type="EMBL" id="SSC13142.1"/>
    </source>
</evidence>
<proteinExistence type="predicted"/>
<dbReference type="Pfam" id="PF05235">
    <property type="entry name" value="CHAD"/>
    <property type="match status" value="1"/>
</dbReference>
<name>A0A7Z7LFM7_9BACT</name>
<dbReference type="RefSeq" id="WP_169699319.1">
    <property type="nucleotide sequence ID" value="NZ_LS974202.1"/>
</dbReference>
<feature type="domain" description="CHAD" evidence="1">
    <location>
        <begin position="4"/>
        <end position="277"/>
    </location>
</feature>
<sequence>MIFDRTVHESFLKAFPEKVGAMLDTLKGHIDKGRDSLEEDTVHDIRVWSRRLSEALSIGAILIDRKPSRSLKMLSALRTSLGRLRDNHVQRSLAIEYGIEGLPEQLEAKDERLAAQASRSLVEFDMERLERDFLHFHRELIVVCDDSNLLERNTERISTRIKKRYSSVGKSFARSDPADFTTLHNSRISIKKLRYTLETLDGYIGLDGGTLALLKKIQDRLGKVQDLTVLLKTIGKLVNKGRLSVPVETFQRISIDRHMLVSEFLEGWRDELAVIGRFIEEPATNQYERKDKDRGNFRSGVTEKFSDGTIEKILFLASEKGLSYRGVVAYLKENPAICDRLGIEGLPSYQTLARRAGRLGKRKKTGG</sequence>
<keyword evidence="3" id="KW-1185">Reference proteome</keyword>
<dbReference type="KEGG" id="minf:MESINF_1698"/>
<dbReference type="InterPro" id="IPR038186">
    <property type="entry name" value="CHAD_dom_sf"/>
</dbReference>
<dbReference type="Gene3D" id="1.40.20.10">
    <property type="entry name" value="CHAD domain"/>
    <property type="match status" value="1"/>
</dbReference>
<evidence type="ECO:0000259" key="1">
    <source>
        <dbReference type="PROSITE" id="PS51708"/>
    </source>
</evidence>
<dbReference type="AlphaFoldDB" id="A0A7Z7LFM7"/>
<evidence type="ECO:0000313" key="3">
    <source>
        <dbReference type="Proteomes" id="UP000250796"/>
    </source>
</evidence>
<dbReference type="PANTHER" id="PTHR39339">
    <property type="entry name" value="SLR1444 PROTEIN"/>
    <property type="match status" value="1"/>
</dbReference>
<dbReference type="PANTHER" id="PTHR39339:SF1">
    <property type="entry name" value="CHAD DOMAIN-CONTAINING PROTEIN"/>
    <property type="match status" value="1"/>
</dbReference>
<accession>A0A7Z7LFM7</accession>
<dbReference type="EMBL" id="LS974202">
    <property type="protein sequence ID" value="SSC13142.1"/>
    <property type="molecule type" value="Genomic_DNA"/>
</dbReference>